<evidence type="ECO:0000313" key="2">
    <source>
        <dbReference type="EMBL" id="CAK0888067.1"/>
    </source>
</evidence>
<organism evidence="2 3">
    <name type="scientific">Prorocentrum cordatum</name>
    <dbReference type="NCBI Taxonomy" id="2364126"/>
    <lineage>
        <taxon>Eukaryota</taxon>
        <taxon>Sar</taxon>
        <taxon>Alveolata</taxon>
        <taxon>Dinophyceae</taxon>
        <taxon>Prorocentrales</taxon>
        <taxon>Prorocentraceae</taxon>
        <taxon>Prorocentrum</taxon>
    </lineage>
</organism>
<keyword evidence="1" id="KW-0472">Membrane</keyword>
<keyword evidence="1" id="KW-1133">Transmembrane helix</keyword>
<protein>
    <submittedName>
        <fullName evidence="2">Uncharacterized protein</fullName>
    </submittedName>
</protein>
<sequence length="130" mass="13969">MHLALSGDEWIACVVDRYPKQLQGLSGYVYVPATVMFAAMLFGGTLLERKIISGLQFAQIFGGGVGVVILTTVLSQELHIPFVSTQRIILPCPEAEPGSLLDVIVRRFDTSILAQTVLGLVGAWPPSSAQ</sequence>
<feature type="transmembrane region" description="Helical" evidence="1">
    <location>
        <begin position="27"/>
        <end position="47"/>
    </location>
</feature>
<feature type="transmembrane region" description="Helical" evidence="1">
    <location>
        <begin position="54"/>
        <end position="74"/>
    </location>
</feature>
<comment type="caution">
    <text evidence="2">The sequence shown here is derived from an EMBL/GenBank/DDBJ whole genome shotgun (WGS) entry which is preliminary data.</text>
</comment>
<keyword evidence="1" id="KW-0812">Transmembrane</keyword>
<dbReference type="EMBL" id="CAUYUJ010019022">
    <property type="protein sequence ID" value="CAK0888067.1"/>
    <property type="molecule type" value="Genomic_DNA"/>
</dbReference>
<keyword evidence="3" id="KW-1185">Reference proteome</keyword>
<accession>A0ABN9WRZ5</accession>
<evidence type="ECO:0000256" key="1">
    <source>
        <dbReference type="SAM" id="Phobius"/>
    </source>
</evidence>
<gene>
    <name evidence="2" type="ORF">PCOR1329_LOCUS68924</name>
</gene>
<reference evidence="2" key="1">
    <citation type="submission" date="2023-10" db="EMBL/GenBank/DDBJ databases">
        <authorList>
            <person name="Chen Y."/>
            <person name="Shah S."/>
            <person name="Dougan E. K."/>
            <person name="Thang M."/>
            <person name="Chan C."/>
        </authorList>
    </citation>
    <scope>NUCLEOTIDE SEQUENCE [LARGE SCALE GENOMIC DNA]</scope>
</reference>
<name>A0ABN9WRZ5_9DINO</name>
<proteinExistence type="predicted"/>
<dbReference type="Proteomes" id="UP001189429">
    <property type="component" value="Unassembled WGS sequence"/>
</dbReference>
<evidence type="ECO:0000313" key="3">
    <source>
        <dbReference type="Proteomes" id="UP001189429"/>
    </source>
</evidence>